<dbReference type="EMBL" id="RCIW01000014">
    <property type="protein sequence ID" value="RLP08347.1"/>
    <property type="molecule type" value="Genomic_DNA"/>
</dbReference>
<keyword evidence="2" id="KW-0472">Membrane</keyword>
<organism evidence="4 5">
    <name type="scientific">Propionibacterium australiense</name>
    <dbReference type="NCBI Taxonomy" id="119981"/>
    <lineage>
        <taxon>Bacteria</taxon>
        <taxon>Bacillati</taxon>
        <taxon>Actinomycetota</taxon>
        <taxon>Actinomycetes</taxon>
        <taxon>Propionibacteriales</taxon>
        <taxon>Propionibacteriaceae</taxon>
        <taxon>Propionibacterium</taxon>
    </lineage>
</organism>
<dbReference type="AlphaFoldDB" id="A0A8B3FKL1"/>
<evidence type="ECO:0000256" key="1">
    <source>
        <dbReference type="SAM" id="MobiDB-lite"/>
    </source>
</evidence>
<feature type="signal peptide" evidence="3">
    <location>
        <begin position="1"/>
        <end position="23"/>
    </location>
</feature>
<reference evidence="4 5" key="1">
    <citation type="submission" date="2018-10" db="EMBL/GenBank/DDBJ databases">
        <title>Propionibacterium australiense Genome Sequencing and Assembly.</title>
        <authorList>
            <person name="Bernier A.-M."/>
            <person name="Bernard K."/>
        </authorList>
    </citation>
    <scope>NUCLEOTIDE SEQUENCE [LARGE SCALE GENOMIC DNA]</scope>
    <source>
        <strain evidence="4 5">NML98A078</strain>
    </source>
</reference>
<gene>
    <name evidence="4" type="ORF">D7U36_09405</name>
</gene>
<evidence type="ECO:0000256" key="3">
    <source>
        <dbReference type="SAM" id="SignalP"/>
    </source>
</evidence>
<evidence type="ECO:0000313" key="5">
    <source>
        <dbReference type="Proteomes" id="UP000279336"/>
    </source>
</evidence>
<protein>
    <recommendedName>
        <fullName evidence="6">Prokaryotic membrane lipoprotein lipid attachment site profile</fullName>
    </recommendedName>
</protein>
<evidence type="ECO:0000313" key="4">
    <source>
        <dbReference type="EMBL" id="RLP08347.1"/>
    </source>
</evidence>
<sequence>MKKSIPAALVCAAALLIPSTAYACPTDCSASGGGDNTTQLDVKDHASTQVDTEAAQKEVDRARSFMDASADLSQSERDCFLGKVLEGSYYDKDSRSVRTDTSARVSENVESSQHSSESYAAQLARWLYEHEDTWQDIAQDYQLGDVLSFSKKGQFATNQSSAEFFASIEVVAVYVGDGRVIYCAKDGSSTQVKEESVTVLEAELNVTVSLVSRPCDLGDSSAAPSAAPSESAADQSCQRTCQSESSNQPESSTSSSESTNASNETSQDSSQSSSVSTSSESTESSSTSSESTNVSNESSSSSSDVSSTSSESTNTTSESASSTESSNQSESSTSSTSSDSATSSEPSSTSSDNSSSQSSTESSDDSSSSVAAPGQSSSTTAPSSSSSSSSSTKSSSARPSSLPRTGAGAVLPIAGIAVIAAAASGSILARRRSRV</sequence>
<comment type="caution">
    <text evidence="4">The sequence shown here is derived from an EMBL/GenBank/DDBJ whole genome shotgun (WGS) entry which is preliminary data.</text>
</comment>
<keyword evidence="3" id="KW-0732">Signal</keyword>
<feature type="compositionally biased region" description="Low complexity" evidence="1">
    <location>
        <begin position="242"/>
        <end position="407"/>
    </location>
</feature>
<dbReference type="RefSeq" id="WP_121588244.1">
    <property type="nucleotide sequence ID" value="NZ_RCIW01000014.1"/>
</dbReference>
<dbReference type="Proteomes" id="UP000279336">
    <property type="component" value="Unassembled WGS sequence"/>
</dbReference>
<feature type="compositionally biased region" description="Low complexity" evidence="1">
    <location>
        <begin position="220"/>
        <end position="233"/>
    </location>
</feature>
<keyword evidence="2" id="KW-1133">Transmembrane helix</keyword>
<dbReference type="OrthoDB" id="3732860at2"/>
<evidence type="ECO:0000256" key="2">
    <source>
        <dbReference type="SAM" id="Phobius"/>
    </source>
</evidence>
<accession>A0A8B3FKL1</accession>
<feature type="transmembrane region" description="Helical" evidence="2">
    <location>
        <begin position="409"/>
        <end position="429"/>
    </location>
</feature>
<name>A0A8B3FKL1_9ACTN</name>
<dbReference type="PROSITE" id="PS51257">
    <property type="entry name" value="PROKAR_LIPOPROTEIN"/>
    <property type="match status" value="1"/>
</dbReference>
<proteinExistence type="predicted"/>
<feature type="chain" id="PRO_5032888680" description="Prokaryotic membrane lipoprotein lipid attachment site profile" evidence="3">
    <location>
        <begin position="24"/>
        <end position="435"/>
    </location>
</feature>
<feature type="region of interest" description="Disordered" evidence="1">
    <location>
        <begin position="218"/>
        <end position="407"/>
    </location>
</feature>
<keyword evidence="2" id="KW-0812">Transmembrane</keyword>
<evidence type="ECO:0008006" key="6">
    <source>
        <dbReference type="Google" id="ProtNLM"/>
    </source>
</evidence>